<feature type="domain" description="Copper resistance protein D" evidence="8">
    <location>
        <begin position="240"/>
        <end position="342"/>
    </location>
</feature>
<dbReference type="RefSeq" id="WP_183626994.1">
    <property type="nucleotide sequence ID" value="NZ_JACHWJ010000012.1"/>
</dbReference>
<feature type="compositionally biased region" description="Low complexity" evidence="6">
    <location>
        <begin position="653"/>
        <end position="664"/>
    </location>
</feature>
<dbReference type="AlphaFoldDB" id="A0A7W4YGS6"/>
<feature type="transmembrane region" description="Helical" evidence="7">
    <location>
        <begin position="66"/>
        <end position="88"/>
    </location>
</feature>
<feature type="transmembrane region" description="Helical" evidence="7">
    <location>
        <begin position="175"/>
        <end position="191"/>
    </location>
</feature>
<dbReference type="EMBL" id="JACHWJ010000012">
    <property type="protein sequence ID" value="MBB2959612.1"/>
    <property type="molecule type" value="Genomic_DNA"/>
</dbReference>
<feature type="transmembrane region" description="Helical" evidence="7">
    <location>
        <begin position="570"/>
        <end position="596"/>
    </location>
</feature>
<accession>A0A7W4YGS6</accession>
<dbReference type="Pfam" id="PF09678">
    <property type="entry name" value="Caa3_CtaG"/>
    <property type="match status" value="1"/>
</dbReference>
<feature type="transmembrane region" description="Helical" evidence="7">
    <location>
        <begin position="211"/>
        <end position="233"/>
    </location>
</feature>
<keyword evidence="2" id="KW-1003">Cell membrane</keyword>
<feature type="transmembrane region" description="Helical" evidence="7">
    <location>
        <begin position="100"/>
        <end position="123"/>
    </location>
</feature>
<comment type="caution">
    <text evidence="9">The sequence shown here is derived from an EMBL/GenBank/DDBJ whole genome shotgun (WGS) entry which is preliminary data.</text>
</comment>
<feature type="transmembrane region" description="Helical" evidence="7">
    <location>
        <begin position="152"/>
        <end position="170"/>
    </location>
</feature>
<evidence type="ECO:0000259" key="8">
    <source>
        <dbReference type="Pfam" id="PF05425"/>
    </source>
</evidence>
<feature type="transmembrane region" description="Helical" evidence="7">
    <location>
        <begin position="420"/>
        <end position="442"/>
    </location>
</feature>
<evidence type="ECO:0000256" key="2">
    <source>
        <dbReference type="ARBA" id="ARBA00022475"/>
    </source>
</evidence>
<feature type="transmembrane region" description="Helical" evidence="7">
    <location>
        <begin position="245"/>
        <end position="266"/>
    </location>
</feature>
<keyword evidence="10" id="KW-1185">Reference proteome</keyword>
<dbReference type="GO" id="GO:0006825">
    <property type="term" value="P:copper ion transport"/>
    <property type="evidence" value="ECO:0007669"/>
    <property type="project" value="InterPro"/>
</dbReference>
<feature type="transmembrane region" description="Helical" evidence="7">
    <location>
        <begin position="454"/>
        <end position="474"/>
    </location>
</feature>
<dbReference type="InterPro" id="IPR019108">
    <property type="entry name" value="Caa3_assmbl_CtaG-rel"/>
</dbReference>
<feature type="transmembrane region" description="Helical" evidence="7">
    <location>
        <begin position="502"/>
        <end position="523"/>
    </location>
</feature>
<dbReference type="PANTHER" id="PTHR34820">
    <property type="entry name" value="INNER MEMBRANE PROTEIN YEBZ"/>
    <property type="match status" value="1"/>
</dbReference>
<gene>
    <name evidence="9" type="ORF">FHX72_003781</name>
</gene>
<feature type="transmembrane region" description="Helical" evidence="7">
    <location>
        <begin position="616"/>
        <end position="638"/>
    </location>
</feature>
<evidence type="ECO:0000256" key="5">
    <source>
        <dbReference type="ARBA" id="ARBA00023136"/>
    </source>
</evidence>
<feature type="transmembrane region" description="Helical" evidence="7">
    <location>
        <begin position="22"/>
        <end position="46"/>
    </location>
</feature>
<feature type="transmembrane region" description="Helical" evidence="7">
    <location>
        <begin position="535"/>
        <end position="558"/>
    </location>
</feature>
<sequence length="664" mass="70048">MATSNPNQSVVDDAWSSRAKRAIVAGPALLLLAALAATVAGLAYGGGATPLVVSDPGPIVMWGVPLARLAMNLSAAVTIGALVLAAWATSRHEPEFERSMTIAASAATAWVVATAAAAFLTYLQISNAPLAFDAEFGEGLAYFFTSLELGQSWVMTLGMVVLLSIVVIAVRSPAMVGFAAVYATFCLWPLGSQGHAAGAENHETVVAGITLHYIGAALWLGGLTVIALLAPRLSSVRRVALFERYSTLALIAFIIVATSGVVSSVANIGSVDQLLSPYGVLVLAKVAVFVVLGVIGWLQRRALIARMRSTPSATTSPRKPLVWLVTLELAFMGLASGAAAALGRTPSPVTEVPGSQLPAPTPAQLLTGEQLPPEFSPVRLLTEWRLDPMSTTIFLFGLFFYIAGIARLRARGEVWPARRTVAFTASVLLGLYLVNGPLIVYGKFLFSLHMAQHLLLTLLVPLLFALSAPLTLLVRTVRARGDSSYGTREWVLAGTHARTVTFLVHPIVAATVLSVSMIGFYYTPLLRWAVSDHVGHMWMIGYFLLAGWFSAQSIVGIDRIGPPIAWRRKALAAGIVSASFVALGIALLASTDLLAADWFGSLGRTWGVSAIVDQQIGGAVALIVGALLALAFGGTTLVRKFSPPSAPHQRPLSPTSSSTESSQR</sequence>
<feature type="transmembrane region" description="Helical" evidence="7">
    <location>
        <begin position="278"/>
        <end position="299"/>
    </location>
</feature>
<dbReference type="PANTHER" id="PTHR34820:SF4">
    <property type="entry name" value="INNER MEMBRANE PROTEIN YEBZ"/>
    <property type="match status" value="1"/>
</dbReference>
<protein>
    <submittedName>
        <fullName evidence="9">Putative copper resistance protein D</fullName>
    </submittedName>
</protein>
<dbReference type="GO" id="GO:0005886">
    <property type="term" value="C:plasma membrane"/>
    <property type="evidence" value="ECO:0007669"/>
    <property type="project" value="UniProtKB-SubCell"/>
</dbReference>
<evidence type="ECO:0000256" key="3">
    <source>
        <dbReference type="ARBA" id="ARBA00022692"/>
    </source>
</evidence>
<keyword evidence="5 7" id="KW-0472">Membrane</keyword>
<evidence type="ECO:0000256" key="6">
    <source>
        <dbReference type="SAM" id="MobiDB-lite"/>
    </source>
</evidence>
<dbReference type="InterPro" id="IPR008457">
    <property type="entry name" value="Cu-R_CopD_dom"/>
</dbReference>
<evidence type="ECO:0000313" key="9">
    <source>
        <dbReference type="EMBL" id="MBB2959612.1"/>
    </source>
</evidence>
<feature type="transmembrane region" description="Helical" evidence="7">
    <location>
        <begin position="389"/>
        <end position="408"/>
    </location>
</feature>
<evidence type="ECO:0000313" key="10">
    <source>
        <dbReference type="Proteomes" id="UP000545286"/>
    </source>
</evidence>
<evidence type="ECO:0000256" key="4">
    <source>
        <dbReference type="ARBA" id="ARBA00022989"/>
    </source>
</evidence>
<feature type="transmembrane region" description="Helical" evidence="7">
    <location>
        <begin position="320"/>
        <end position="342"/>
    </location>
</feature>
<keyword evidence="3 7" id="KW-0812">Transmembrane</keyword>
<evidence type="ECO:0000256" key="1">
    <source>
        <dbReference type="ARBA" id="ARBA00004651"/>
    </source>
</evidence>
<organism evidence="9 10">
    <name type="scientific">Pseudoclavibacter helvolus</name>
    <dbReference type="NCBI Taxonomy" id="255205"/>
    <lineage>
        <taxon>Bacteria</taxon>
        <taxon>Bacillati</taxon>
        <taxon>Actinomycetota</taxon>
        <taxon>Actinomycetes</taxon>
        <taxon>Micrococcales</taxon>
        <taxon>Microbacteriaceae</taxon>
        <taxon>Pseudoclavibacter</taxon>
    </lineage>
</organism>
<name>A0A7W4YGS6_9MICO</name>
<keyword evidence="4 7" id="KW-1133">Transmembrane helix</keyword>
<proteinExistence type="predicted"/>
<reference evidence="9 10" key="1">
    <citation type="submission" date="2020-08" db="EMBL/GenBank/DDBJ databases">
        <title>Sequencing the genomes of 1000 actinobacteria strains.</title>
        <authorList>
            <person name="Klenk H.-P."/>
        </authorList>
    </citation>
    <scope>NUCLEOTIDE SEQUENCE [LARGE SCALE GENOMIC DNA]</scope>
    <source>
        <strain evidence="9 10">DSM 20419</strain>
    </source>
</reference>
<dbReference type="Pfam" id="PF05425">
    <property type="entry name" value="CopD"/>
    <property type="match status" value="1"/>
</dbReference>
<comment type="subcellular location">
    <subcellularLocation>
        <location evidence="1">Cell membrane</location>
        <topology evidence="1">Multi-pass membrane protein</topology>
    </subcellularLocation>
</comment>
<feature type="region of interest" description="Disordered" evidence="6">
    <location>
        <begin position="642"/>
        <end position="664"/>
    </location>
</feature>
<evidence type="ECO:0000256" key="7">
    <source>
        <dbReference type="SAM" id="Phobius"/>
    </source>
</evidence>
<dbReference type="Proteomes" id="UP000545286">
    <property type="component" value="Unassembled WGS sequence"/>
</dbReference>
<dbReference type="InterPro" id="IPR032694">
    <property type="entry name" value="CopC/D"/>
</dbReference>